<dbReference type="InterPro" id="IPR011527">
    <property type="entry name" value="ABC1_TM_dom"/>
</dbReference>
<dbReference type="PROSITE" id="PS50929">
    <property type="entry name" value="ABC_TM1F"/>
    <property type="match status" value="1"/>
</dbReference>
<keyword evidence="4" id="KW-0547">Nucleotide-binding</keyword>
<evidence type="ECO:0000256" key="3">
    <source>
        <dbReference type="ARBA" id="ARBA00022692"/>
    </source>
</evidence>
<evidence type="ECO:0000256" key="8">
    <source>
        <dbReference type="SAM" id="Phobius"/>
    </source>
</evidence>
<protein>
    <submittedName>
        <fullName evidence="11">Putative ATP-binding cassette transporter</fullName>
    </submittedName>
</protein>
<dbReference type="RefSeq" id="WP_183455526.1">
    <property type="nucleotide sequence ID" value="NZ_JACHWZ010000001.1"/>
</dbReference>
<dbReference type="SMART" id="SM00382">
    <property type="entry name" value="AAA"/>
    <property type="match status" value="1"/>
</dbReference>
<feature type="transmembrane region" description="Helical" evidence="8">
    <location>
        <begin position="15"/>
        <end position="36"/>
    </location>
</feature>
<dbReference type="AlphaFoldDB" id="A0A7W4Z8K0"/>
<dbReference type="GO" id="GO:0005524">
    <property type="term" value="F:ATP binding"/>
    <property type="evidence" value="ECO:0007669"/>
    <property type="project" value="UniProtKB-KW"/>
</dbReference>
<dbReference type="SUPFAM" id="SSF90123">
    <property type="entry name" value="ABC transporter transmembrane region"/>
    <property type="match status" value="1"/>
</dbReference>
<evidence type="ECO:0000256" key="2">
    <source>
        <dbReference type="ARBA" id="ARBA00022448"/>
    </source>
</evidence>
<organism evidence="11 12">
    <name type="scientific">Microbulbifer rhizosphaerae</name>
    <dbReference type="NCBI Taxonomy" id="1562603"/>
    <lineage>
        <taxon>Bacteria</taxon>
        <taxon>Pseudomonadati</taxon>
        <taxon>Pseudomonadota</taxon>
        <taxon>Gammaproteobacteria</taxon>
        <taxon>Cellvibrionales</taxon>
        <taxon>Microbulbiferaceae</taxon>
        <taxon>Microbulbifer</taxon>
    </lineage>
</organism>
<dbReference type="InterPro" id="IPR003593">
    <property type="entry name" value="AAA+_ATPase"/>
</dbReference>
<reference evidence="11 12" key="1">
    <citation type="submission" date="2020-08" db="EMBL/GenBank/DDBJ databases">
        <title>Genomic Encyclopedia of Type Strains, Phase III (KMG-III): the genomes of soil and plant-associated and newly described type strains.</title>
        <authorList>
            <person name="Whitman W."/>
        </authorList>
    </citation>
    <scope>NUCLEOTIDE SEQUENCE [LARGE SCALE GENOMIC DNA]</scope>
    <source>
        <strain evidence="11 12">CECT 8799</strain>
    </source>
</reference>
<evidence type="ECO:0000259" key="9">
    <source>
        <dbReference type="PROSITE" id="PS50893"/>
    </source>
</evidence>
<comment type="caution">
    <text evidence="11">The sequence shown here is derived from an EMBL/GenBank/DDBJ whole genome shotgun (WGS) entry which is preliminary data.</text>
</comment>
<feature type="transmembrane region" description="Helical" evidence="8">
    <location>
        <begin position="230"/>
        <end position="253"/>
    </location>
</feature>
<dbReference type="GO" id="GO:0043190">
    <property type="term" value="C:ATP-binding cassette (ABC) transporter complex"/>
    <property type="evidence" value="ECO:0007669"/>
    <property type="project" value="TreeGrafter"/>
</dbReference>
<dbReference type="Gene3D" id="1.20.1560.10">
    <property type="entry name" value="ABC transporter type 1, transmembrane domain"/>
    <property type="match status" value="1"/>
</dbReference>
<evidence type="ECO:0000256" key="4">
    <source>
        <dbReference type="ARBA" id="ARBA00022741"/>
    </source>
</evidence>
<accession>A0A7W4Z8K0</accession>
<gene>
    <name evidence="11" type="ORF">FHS09_000031</name>
</gene>
<keyword evidence="5 11" id="KW-0067">ATP-binding</keyword>
<sequence length="555" mass="60667">MQSITTLLHPVRWQLMLAILASALSAAAGIGLIAWINRTLESGMADTGAALGLFGGLVALVFASGVCAQVLLVRLGQGLVYRLRLQLVARVLGTPLERLESLGAPLVYNALTRDITVVAAAFKQLPIAVYNGLLLIAGMAYLAWLDLTLFLVTQVVIALAIWGDVLLGGRVKRLMRRVRQLDDTLFQQFEAAVEGRNELGLSRPRRRHLYLQRLQPAAEEAMRAATRAEALWAVNLNWTTALIFLLLGAVFFAGTALGLVSREVLVGYVLATMFLRTPIATILDAVPAVIRGRVALGAIDRLELGRAEDYSGPDSSGPLPPFRELALEGAGYHYPGVGGEPGFHLGPLDLRIRRGELIFLVGGNGSGKSTLGKLLTGLYLPGEGSVALNGVSLDEFSAPDHRGYFATIFPDFYLFADVLDERGRDSDVDARVEHYLERLALDGKVRVQAGRLSTTALSQGQRKRLALLLLYMEDRPVLLLDEWAADQDPVFREVFYRELLPELKAAGKTVIAITHDDRYFHLADRVYKLDSGKLVSWVAGELQTKVSHDRVSEAR</sequence>
<evidence type="ECO:0000256" key="1">
    <source>
        <dbReference type="ARBA" id="ARBA00004651"/>
    </source>
</evidence>
<name>A0A7W4Z8K0_9GAMM</name>
<dbReference type="PANTHER" id="PTHR43553">
    <property type="entry name" value="HEAVY METAL TRANSPORTER"/>
    <property type="match status" value="1"/>
</dbReference>
<dbReference type="InterPro" id="IPR027417">
    <property type="entry name" value="P-loop_NTPase"/>
</dbReference>
<comment type="subcellular location">
    <subcellularLocation>
        <location evidence="1">Cell membrane</location>
        <topology evidence="1">Multi-pass membrane protein</topology>
    </subcellularLocation>
</comment>
<keyword evidence="2" id="KW-0813">Transport</keyword>
<dbReference type="PROSITE" id="PS00211">
    <property type="entry name" value="ABC_TRANSPORTER_1"/>
    <property type="match status" value="1"/>
</dbReference>
<dbReference type="InterPro" id="IPR050095">
    <property type="entry name" value="ECF_ABC_transporter_ATP-bd"/>
</dbReference>
<evidence type="ECO:0000256" key="7">
    <source>
        <dbReference type="ARBA" id="ARBA00023136"/>
    </source>
</evidence>
<keyword evidence="6 8" id="KW-1133">Transmembrane helix</keyword>
<dbReference type="Pfam" id="PF00005">
    <property type="entry name" value="ABC_tran"/>
    <property type="match status" value="1"/>
</dbReference>
<dbReference type="NCBIfam" id="TIGR01194">
    <property type="entry name" value="cyc_pep_trnsptr"/>
    <property type="match status" value="1"/>
</dbReference>
<keyword evidence="3 8" id="KW-0812">Transmembrane</keyword>
<keyword evidence="12" id="KW-1185">Reference proteome</keyword>
<feature type="domain" description="ABC transporter" evidence="9">
    <location>
        <begin position="325"/>
        <end position="554"/>
    </location>
</feature>
<evidence type="ECO:0000256" key="5">
    <source>
        <dbReference type="ARBA" id="ARBA00022840"/>
    </source>
</evidence>
<keyword evidence="7 8" id="KW-0472">Membrane</keyword>
<dbReference type="Proteomes" id="UP000535937">
    <property type="component" value="Unassembled WGS sequence"/>
</dbReference>
<dbReference type="GO" id="GO:0015833">
    <property type="term" value="P:peptide transport"/>
    <property type="evidence" value="ECO:0007669"/>
    <property type="project" value="InterPro"/>
</dbReference>
<dbReference type="EMBL" id="JACHWZ010000001">
    <property type="protein sequence ID" value="MBB3059230.1"/>
    <property type="molecule type" value="Genomic_DNA"/>
</dbReference>
<dbReference type="InterPro" id="IPR005898">
    <property type="entry name" value="Cyc_pep_transpt_SyrD/YojI"/>
</dbReference>
<dbReference type="PANTHER" id="PTHR43553:SF11">
    <property type="entry name" value="ABC TRANSPORTER ATP-BINDING_PERMEASE PROTEIN YOJI"/>
    <property type="match status" value="1"/>
</dbReference>
<feature type="transmembrane region" description="Helical" evidence="8">
    <location>
        <begin position="150"/>
        <end position="169"/>
    </location>
</feature>
<feature type="transmembrane region" description="Helical" evidence="8">
    <location>
        <begin position="127"/>
        <end position="144"/>
    </location>
</feature>
<dbReference type="PROSITE" id="PS50893">
    <property type="entry name" value="ABC_TRANSPORTER_2"/>
    <property type="match status" value="1"/>
</dbReference>
<feature type="transmembrane region" description="Helical" evidence="8">
    <location>
        <begin position="48"/>
        <end position="73"/>
    </location>
</feature>
<evidence type="ECO:0000256" key="6">
    <source>
        <dbReference type="ARBA" id="ARBA00022989"/>
    </source>
</evidence>
<dbReference type="SUPFAM" id="SSF52540">
    <property type="entry name" value="P-loop containing nucleoside triphosphate hydrolases"/>
    <property type="match status" value="1"/>
</dbReference>
<evidence type="ECO:0000313" key="12">
    <source>
        <dbReference type="Proteomes" id="UP000535937"/>
    </source>
</evidence>
<dbReference type="InterPro" id="IPR003439">
    <property type="entry name" value="ABC_transporter-like_ATP-bd"/>
</dbReference>
<dbReference type="GO" id="GO:0016887">
    <property type="term" value="F:ATP hydrolysis activity"/>
    <property type="evidence" value="ECO:0007669"/>
    <property type="project" value="InterPro"/>
</dbReference>
<evidence type="ECO:0000259" key="10">
    <source>
        <dbReference type="PROSITE" id="PS50929"/>
    </source>
</evidence>
<dbReference type="Pfam" id="PF00664">
    <property type="entry name" value="ABC_membrane"/>
    <property type="match status" value="1"/>
</dbReference>
<proteinExistence type="predicted"/>
<feature type="domain" description="ABC transmembrane type-1" evidence="10">
    <location>
        <begin position="17"/>
        <end position="291"/>
    </location>
</feature>
<dbReference type="GO" id="GO:1904680">
    <property type="term" value="F:peptide transmembrane transporter activity"/>
    <property type="evidence" value="ECO:0007669"/>
    <property type="project" value="InterPro"/>
</dbReference>
<evidence type="ECO:0000313" key="11">
    <source>
        <dbReference type="EMBL" id="MBB3059230.1"/>
    </source>
</evidence>
<dbReference type="InterPro" id="IPR036640">
    <property type="entry name" value="ABC1_TM_sf"/>
</dbReference>
<dbReference type="GO" id="GO:0140359">
    <property type="term" value="F:ABC-type transporter activity"/>
    <property type="evidence" value="ECO:0007669"/>
    <property type="project" value="InterPro"/>
</dbReference>
<dbReference type="CDD" id="cd03225">
    <property type="entry name" value="ABC_cobalt_CbiO_domain1"/>
    <property type="match status" value="1"/>
</dbReference>
<dbReference type="InterPro" id="IPR017871">
    <property type="entry name" value="ABC_transporter-like_CS"/>
</dbReference>
<dbReference type="InterPro" id="IPR015856">
    <property type="entry name" value="ABC_transpr_CbiO/EcfA_su"/>
</dbReference>
<dbReference type="Gene3D" id="3.40.50.300">
    <property type="entry name" value="P-loop containing nucleotide triphosphate hydrolases"/>
    <property type="match status" value="1"/>
</dbReference>